<feature type="compositionally biased region" description="Low complexity" evidence="1">
    <location>
        <begin position="353"/>
        <end position="380"/>
    </location>
</feature>
<organism evidence="2 3">
    <name type="scientific">Cyclocybe aegerita</name>
    <name type="common">Black poplar mushroom</name>
    <name type="synonym">Agrocybe aegerita</name>
    <dbReference type="NCBI Taxonomy" id="1973307"/>
    <lineage>
        <taxon>Eukaryota</taxon>
        <taxon>Fungi</taxon>
        <taxon>Dikarya</taxon>
        <taxon>Basidiomycota</taxon>
        <taxon>Agaricomycotina</taxon>
        <taxon>Agaricomycetes</taxon>
        <taxon>Agaricomycetidae</taxon>
        <taxon>Agaricales</taxon>
        <taxon>Agaricineae</taxon>
        <taxon>Bolbitiaceae</taxon>
        <taxon>Cyclocybe</taxon>
    </lineage>
</organism>
<reference evidence="2 3" key="1">
    <citation type="submission" date="2020-01" db="EMBL/GenBank/DDBJ databases">
        <authorList>
            <person name="Gupta K D."/>
        </authorList>
    </citation>
    <scope>NUCLEOTIDE SEQUENCE [LARGE SCALE GENOMIC DNA]</scope>
</reference>
<evidence type="ECO:0000313" key="2">
    <source>
        <dbReference type="EMBL" id="CAA7268180.1"/>
    </source>
</evidence>
<dbReference type="Proteomes" id="UP000467700">
    <property type="component" value="Unassembled WGS sequence"/>
</dbReference>
<feature type="compositionally biased region" description="Basic and acidic residues" evidence="1">
    <location>
        <begin position="71"/>
        <end position="82"/>
    </location>
</feature>
<comment type="caution">
    <text evidence="2">The sequence shown here is derived from an EMBL/GenBank/DDBJ whole genome shotgun (WGS) entry which is preliminary data.</text>
</comment>
<name>A0A8S0WFN8_CYCAE</name>
<sequence length="518" mass="55679">MCGPAQRLNELAVANSDGLLNDDEYRLLRQSIFEQHSTTLVIPVEAPIVPLARVHVQLRGSTSSPSPAHRRPPEKASLDPRKPPASPSPVRPSKSSSGITNLLRRATGRKTPNPPPNGPPTTPKDSRTGPTDTPKRGALFPRLLNKKRSTAELPPRPDTSRSIPVTDHQPRTPRLVVDDALSPHSPRSTRSRAPSTSNSSHQHHQPSTSTSTTSTSGMPLVPLPDVFDESNLLTARDIRATIAITEDEARRLVDAFHNLEASTLRRIQKQRARRLPAPGPTSVDVLLEGREWREHRLVSSPSSPPFPSGSRSKQILGSLEAQSKGHPGTGTGTGSDGMSIRSGSSNRTTLSASRSISSLPKLFSSTSSHSSTSTTSPLSPHFRNASSTLPRKGSVSSVSSQAPSFKLASAVGQPSLSPPSSLSRSTSHLALRSLKLKHSIGMKSSDTVGLRNLSPTSPTTSAESAGPSMTGDPEIDDDPELVDIRKRREDLVARYTARLEFLKAKLKGAELHEKLLRK</sequence>
<keyword evidence="3" id="KW-1185">Reference proteome</keyword>
<dbReference type="AlphaFoldDB" id="A0A8S0WFN8"/>
<dbReference type="EMBL" id="CACVBS010000066">
    <property type="protein sequence ID" value="CAA7268180.1"/>
    <property type="molecule type" value="Genomic_DNA"/>
</dbReference>
<evidence type="ECO:0000256" key="1">
    <source>
        <dbReference type="SAM" id="MobiDB-lite"/>
    </source>
</evidence>
<evidence type="ECO:0000313" key="3">
    <source>
        <dbReference type="Proteomes" id="UP000467700"/>
    </source>
</evidence>
<feature type="region of interest" description="Disordered" evidence="1">
    <location>
        <begin position="320"/>
        <end position="398"/>
    </location>
</feature>
<protein>
    <submittedName>
        <fullName evidence="2">Uncharacterized protein</fullName>
    </submittedName>
</protein>
<proteinExistence type="predicted"/>
<feature type="region of interest" description="Disordered" evidence="1">
    <location>
        <begin position="59"/>
        <end position="222"/>
    </location>
</feature>
<dbReference type="OrthoDB" id="3367070at2759"/>
<feature type="compositionally biased region" description="Low complexity" evidence="1">
    <location>
        <begin position="182"/>
        <end position="216"/>
    </location>
</feature>
<feature type="compositionally biased region" description="Low complexity" evidence="1">
    <location>
        <begin position="454"/>
        <end position="468"/>
    </location>
</feature>
<feature type="compositionally biased region" description="Pro residues" evidence="1">
    <location>
        <begin position="112"/>
        <end position="122"/>
    </location>
</feature>
<feature type="region of interest" description="Disordered" evidence="1">
    <location>
        <begin position="445"/>
        <end position="481"/>
    </location>
</feature>
<accession>A0A8S0WFN8</accession>
<gene>
    <name evidence="2" type="ORF">AAE3_LOCUS10376</name>
</gene>
<feature type="compositionally biased region" description="Polar residues" evidence="1">
    <location>
        <begin position="341"/>
        <end position="352"/>
    </location>
</feature>